<reference evidence="4" key="2">
    <citation type="submission" date="2015-01" db="EMBL/GenBank/DDBJ databases">
        <title>Evolutionary Origins and Diversification of the Mycorrhizal Mutualists.</title>
        <authorList>
            <consortium name="DOE Joint Genome Institute"/>
            <consortium name="Mycorrhizal Genomics Consortium"/>
            <person name="Kohler A."/>
            <person name="Kuo A."/>
            <person name="Nagy L.G."/>
            <person name="Floudas D."/>
            <person name="Copeland A."/>
            <person name="Barry K.W."/>
            <person name="Cichocki N."/>
            <person name="Veneault-Fourrey C."/>
            <person name="LaButti K."/>
            <person name="Lindquist E.A."/>
            <person name="Lipzen A."/>
            <person name="Lundell T."/>
            <person name="Morin E."/>
            <person name="Murat C."/>
            <person name="Riley R."/>
            <person name="Ohm R."/>
            <person name="Sun H."/>
            <person name="Tunlid A."/>
            <person name="Henrissat B."/>
            <person name="Grigoriev I.V."/>
            <person name="Hibbett D.S."/>
            <person name="Martin F."/>
        </authorList>
    </citation>
    <scope>NUCLEOTIDE SEQUENCE [LARGE SCALE GENOMIC DNA]</scope>
    <source>
        <strain evidence="4">F 1598</strain>
    </source>
</reference>
<dbReference type="InterPro" id="IPR045340">
    <property type="entry name" value="DUF6533"/>
</dbReference>
<feature type="transmembrane region" description="Helical" evidence="1">
    <location>
        <begin position="261"/>
        <end position="281"/>
    </location>
</feature>
<evidence type="ECO:0000259" key="2">
    <source>
        <dbReference type="Pfam" id="PF20151"/>
    </source>
</evidence>
<dbReference type="AlphaFoldDB" id="A0A0C3FB29"/>
<gene>
    <name evidence="3" type="ORF">PILCRDRAFT_825948</name>
</gene>
<feature type="transmembrane region" description="Helical" evidence="1">
    <location>
        <begin position="232"/>
        <end position="249"/>
    </location>
</feature>
<dbReference type="STRING" id="765440.A0A0C3FB29"/>
<keyword evidence="1" id="KW-1133">Transmembrane helix</keyword>
<feature type="transmembrane region" description="Helical" evidence="1">
    <location>
        <begin position="173"/>
        <end position="197"/>
    </location>
</feature>
<reference evidence="3 4" key="1">
    <citation type="submission" date="2014-04" db="EMBL/GenBank/DDBJ databases">
        <authorList>
            <consortium name="DOE Joint Genome Institute"/>
            <person name="Kuo A."/>
            <person name="Tarkka M."/>
            <person name="Buscot F."/>
            <person name="Kohler A."/>
            <person name="Nagy L.G."/>
            <person name="Floudas D."/>
            <person name="Copeland A."/>
            <person name="Barry K.W."/>
            <person name="Cichocki N."/>
            <person name="Veneault-Fourrey C."/>
            <person name="LaButti K."/>
            <person name="Lindquist E.A."/>
            <person name="Lipzen A."/>
            <person name="Lundell T."/>
            <person name="Morin E."/>
            <person name="Murat C."/>
            <person name="Sun H."/>
            <person name="Tunlid A."/>
            <person name="Henrissat B."/>
            <person name="Grigoriev I.V."/>
            <person name="Hibbett D.S."/>
            <person name="Martin F."/>
            <person name="Nordberg H.P."/>
            <person name="Cantor M.N."/>
            <person name="Hua S.X."/>
        </authorList>
    </citation>
    <scope>NUCLEOTIDE SEQUENCE [LARGE SCALE GENOMIC DNA]</scope>
    <source>
        <strain evidence="3 4">F 1598</strain>
    </source>
</reference>
<dbReference type="Pfam" id="PF20151">
    <property type="entry name" value="DUF6533"/>
    <property type="match status" value="1"/>
</dbReference>
<accession>A0A0C3FB29</accession>
<name>A0A0C3FB29_PILCF</name>
<keyword evidence="1" id="KW-0812">Transmembrane</keyword>
<evidence type="ECO:0000313" key="4">
    <source>
        <dbReference type="Proteomes" id="UP000054166"/>
    </source>
</evidence>
<dbReference type="OrthoDB" id="3038990at2759"/>
<evidence type="ECO:0000313" key="3">
    <source>
        <dbReference type="EMBL" id="KIM76936.1"/>
    </source>
</evidence>
<feature type="domain" description="DUF6533" evidence="2">
    <location>
        <begin position="35"/>
        <end position="79"/>
    </location>
</feature>
<proteinExistence type="predicted"/>
<keyword evidence="1" id="KW-0472">Membrane</keyword>
<dbReference type="EMBL" id="KN833030">
    <property type="protein sequence ID" value="KIM76936.1"/>
    <property type="molecule type" value="Genomic_DNA"/>
</dbReference>
<protein>
    <recommendedName>
        <fullName evidence="2">DUF6533 domain-containing protein</fullName>
    </recommendedName>
</protein>
<evidence type="ECO:0000256" key="1">
    <source>
        <dbReference type="SAM" id="Phobius"/>
    </source>
</evidence>
<dbReference type="HOGENOM" id="CLU_060549_0_0_1"/>
<dbReference type="Proteomes" id="UP000054166">
    <property type="component" value="Unassembled WGS sequence"/>
</dbReference>
<feature type="transmembrane region" description="Helical" evidence="1">
    <location>
        <begin position="132"/>
        <end position="153"/>
    </location>
</feature>
<sequence>MATNSTIPQDAILNPYTTLAFMPLNVAEQFQTVCYINIAVFAAYAWDWLVTIPEEYQVIRKVGFKPPSIAYFGSRFATLGSSLANLIFRISPIDNCESVKYVEGILFEISSVATSLLFFFRVKAVYRHSRFVIAFFGFLFLINAGLSLLSMLGTTGIRIPYTRRCTQHIARSYMATPIILTAANDTLVFLAISYRILSSAMVPSTWRARTRSFFTGDGLYRLSKALLKGGQVYYFVTIAADIITVALIFSDSVPESLVSTYFILASAMACRIFRVTLLGIIEDPQPNTAQIASFFRSVNQSDS</sequence>
<organism evidence="3 4">
    <name type="scientific">Piloderma croceum (strain F 1598)</name>
    <dbReference type="NCBI Taxonomy" id="765440"/>
    <lineage>
        <taxon>Eukaryota</taxon>
        <taxon>Fungi</taxon>
        <taxon>Dikarya</taxon>
        <taxon>Basidiomycota</taxon>
        <taxon>Agaricomycotina</taxon>
        <taxon>Agaricomycetes</taxon>
        <taxon>Agaricomycetidae</taxon>
        <taxon>Atheliales</taxon>
        <taxon>Atheliaceae</taxon>
        <taxon>Piloderma</taxon>
    </lineage>
</organism>
<dbReference type="InParanoid" id="A0A0C3FB29"/>
<keyword evidence="4" id="KW-1185">Reference proteome</keyword>